<evidence type="ECO:0000256" key="2">
    <source>
        <dbReference type="ARBA" id="ARBA00022801"/>
    </source>
</evidence>
<feature type="active site" description="Charge relay system" evidence="4 5">
    <location>
        <position position="522"/>
    </location>
</feature>
<evidence type="ECO:0000256" key="1">
    <source>
        <dbReference type="ARBA" id="ARBA00022670"/>
    </source>
</evidence>
<comment type="caution">
    <text evidence="8">The sequence shown here is derived from an EMBL/GenBank/DDBJ whole genome shotgun (WGS) entry which is preliminary data.</text>
</comment>
<feature type="active site" description="Charge relay system" evidence="4 5">
    <location>
        <position position="318"/>
    </location>
</feature>
<keyword evidence="3 5" id="KW-0720">Serine protease</keyword>
<proteinExistence type="inferred from homology"/>
<evidence type="ECO:0000256" key="3">
    <source>
        <dbReference type="ARBA" id="ARBA00022825"/>
    </source>
</evidence>
<evidence type="ECO:0000313" key="8">
    <source>
        <dbReference type="EMBL" id="HFK24233.1"/>
    </source>
</evidence>
<dbReference type="InterPro" id="IPR034058">
    <property type="entry name" value="TagA/B/C/D_pept_dom"/>
</dbReference>
<keyword evidence="1 5" id="KW-0645">Protease</keyword>
<dbReference type="PROSITE" id="PS51892">
    <property type="entry name" value="SUBTILASE"/>
    <property type="match status" value="1"/>
</dbReference>
<dbReference type="GO" id="GO:0004252">
    <property type="term" value="F:serine-type endopeptidase activity"/>
    <property type="evidence" value="ECO:0007669"/>
    <property type="project" value="UniProtKB-UniRule"/>
</dbReference>
<dbReference type="Gene3D" id="2.60.120.380">
    <property type="match status" value="1"/>
</dbReference>
<dbReference type="PANTHER" id="PTHR43399:SF5">
    <property type="entry name" value="PEPTIDASE S8 FAMILY WITH PROTEASE-ASSOCIATED DOMAIN"/>
    <property type="match status" value="1"/>
</dbReference>
<dbReference type="NCBIfam" id="TIGR04183">
    <property type="entry name" value="Por_Secre_tail"/>
    <property type="match status" value="1"/>
</dbReference>
<dbReference type="InterPro" id="IPR036852">
    <property type="entry name" value="Peptidase_S8/S53_dom_sf"/>
</dbReference>
<dbReference type="InterPro" id="IPR051048">
    <property type="entry name" value="Peptidase_S8/S53_subtilisin"/>
</dbReference>
<dbReference type="Pfam" id="PF18962">
    <property type="entry name" value="Por_Secre_tail"/>
    <property type="match status" value="1"/>
</dbReference>
<organism evidence="8">
    <name type="scientific">candidate division WOR-3 bacterium</name>
    <dbReference type="NCBI Taxonomy" id="2052148"/>
    <lineage>
        <taxon>Bacteria</taxon>
        <taxon>Bacteria division WOR-3</taxon>
    </lineage>
</organism>
<dbReference type="InterPro" id="IPR026444">
    <property type="entry name" value="Secre_tail"/>
</dbReference>
<dbReference type="PROSITE" id="PS00138">
    <property type="entry name" value="SUBTILASE_SER"/>
    <property type="match status" value="1"/>
</dbReference>
<feature type="domain" description="Secretion system C-terminal sorting" evidence="7">
    <location>
        <begin position="1275"/>
        <end position="1343"/>
    </location>
</feature>
<sequence>MLNKKISILLLILLLFGVFYPESMIRLKVAKFSTDFEPPSFANLGLERKQVKGDYDYYVVQFNDLSRESYKEEIKRLGGEIFDYIPDNAFIVKLSNKSFENIKEKKFIKFIQIWQPAYRIAPNLIYEKQEPLKGDLPGKINLLVAVFSGEDVESFHSKLKSIPDVTILAGPMPVRISVPAEKANDIAKYLANQVEVYWVERDYPVELHNAWSRWILQTFDTLNMKASTDSWKSQLTISSSADSLRLPFYARSIYGQNQIVGDDDTGMDWDNIYFRDPSGTKPVYDKDKDRVCETTGTHRKIVAYNVHADTFDLNSSGHGSHTCGSVAADSMNSGLPNVTAYARVMGMAPLARIAFTDIGSSSDALVLPTNYQDIYQWAYNAGARIHTSSWGQSSGGYSSYTLNAQQIDSCAWDKKDFLMFRSAGNSNLDRDSVNTPATAKNIVCVGATESGFGSGSTTWAVNGTSTRNELLDVAEFSSHGPTKEGMMRPDLCATGGWYIWSVDSDGSLTTNNTGITYMGGTSMSTPTAAGFGALVRQYFTEGWYPSGTKNSADAFTPSAALIKAMMINSTRNSPGAYSISTINNSGTQNAPSQGQGWGRVVLDDAVYFSGDVRDLKIWDITSGFTSSGQYHEYTINTGPSTTEYIKIVLCWTDYPAAVGADPLVVNNLNLTVTANGNTYLGNVFGTNARSTTGGSADVENVTEVVWLDPIPNSTITIRVTAANIPNGPQPYALVATGDFVTTAPAGKILYKKTSVLDSPTPVLVDGKLNNGETTDLNVWIVNNTGSTQNSVTAKLREGSSYVTNLDSLGSYGNIANGDSAYSVYRFQIANNTPDGTSIPCTLFVTYGTKVDTSTFSLTVTGVKIASLSTSQLTFDFSKKKATTEILSVNNVKNENIFYGGSFKNVGFVNLSEKDISSKGTWDTLKWDDAENEGAASWYGVSYFANKFSVAQGCSLRAIWWGRAIEDGLARTDTLYVWSDNSGNPGTLLGKYVVSSLTTGGTAQLFRATLSTSVYLNGTFWVGVYAATNNSTTPPNRRSYMLSDTIGGTYSYYASSSSGPWTNMSPNGDLIIRAEVEYPLTPAASGTFYIKNTNSGSVLPFDVTGITKARNSSWIISINPTSGTVNVGDSLGVTVQVDTTGLTYGATYYDTLLITTSADISKAVTLRLPVTLIMPTSQGILSTSLVAKVEGKDVVLKWSANSTEAKEWIIERDDVKVGTVFGKDNLTYTDKNISYGSHNYKVGFKYGDKIIYSDATPVFVSKLITSLSVRKLTDENKISVRFINGEQGKVSIQIVDLAGRKVSTLYEGTLSEGVFNYTVGDLSKGIYFVKVVTGNQTLKEKFVVIR</sequence>
<dbReference type="EMBL" id="DSTT01000005">
    <property type="protein sequence ID" value="HFK24233.1"/>
    <property type="molecule type" value="Genomic_DNA"/>
</dbReference>
<dbReference type="GO" id="GO:0006508">
    <property type="term" value="P:proteolysis"/>
    <property type="evidence" value="ECO:0007669"/>
    <property type="project" value="UniProtKB-KW"/>
</dbReference>
<evidence type="ECO:0000259" key="7">
    <source>
        <dbReference type="Pfam" id="PF18962"/>
    </source>
</evidence>
<dbReference type="Gene3D" id="3.40.50.200">
    <property type="entry name" value="Peptidase S8/S53 domain"/>
    <property type="match status" value="1"/>
</dbReference>
<dbReference type="SUPFAM" id="SSF52743">
    <property type="entry name" value="Subtilisin-like"/>
    <property type="match status" value="1"/>
</dbReference>
<accession>A0A7C3J6W6</accession>
<dbReference type="InterPro" id="IPR000209">
    <property type="entry name" value="Peptidase_S8/S53_dom"/>
</dbReference>
<protein>
    <submittedName>
        <fullName evidence="8">T9SS type A sorting domain-containing protein</fullName>
    </submittedName>
</protein>
<feature type="domain" description="Peptidase S8/S53" evidence="6">
    <location>
        <begin position="256"/>
        <end position="598"/>
    </location>
</feature>
<feature type="active site" description="Charge relay system" evidence="4 5">
    <location>
        <position position="264"/>
    </location>
</feature>
<dbReference type="InterPro" id="IPR023828">
    <property type="entry name" value="Peptidase_S8_Ser-AS"/>
</dbReference>
<evidence type="ECO:0000256" key="5">
    <source>
        <dbReference type="PROSITE-ProRule" id="PRU01240"/>
    </source>
</evidence>
<evidence type="ECO:0000259" key="6">
    <source>
        <dbReference type="Pfam" id="PF00082"/>
    </source>
</evidence>
<dbReference type="PANTHER" id="PTHR43399">
    <property type="entry name" value="SUBTILISIN-RELATED"/>
    <property type="match status" value="1"/>
</dbReference>
<dbReference type="InterPro" id="IPR015500">
    <property type="entry name" value="Peptidase_S8_subtilisin-rel"/>
</dbReference>
<comment type="similarity">
    <text evidence="5">Belongs to the peptidase S8 family.</text>
</comment>
<dbReference type="CDD" id="cd04842">
    <property type="entry name" value="Peptidases_S8_Kp43_protease"/>
    <property type="match status" value="1"/>
</dbReference>
<dbReference type="Pfam" id="PF00082">
    <property type="entry name" value="Peptidase_S8"/>
    <property type="match status" value="1"/>
</dbReference>
<dbReference type="PRINTS" id="PR00723">
    <property type="entry name" value="SUBTILISIN"/>
</dbReference>
<reference evidence="8" key="1">
    <citation type="journal article" date="2020" name="mSystems">
        <title>Genome- and Community-Level Interaction Insights into Carbon Utilization and Element Cycling Functions of Hydrothermarchaeota in Hydrothermal Sediment.</title>
        <authorList>
            <person name="Zhou Z."/>
            <person name="Liu Y."/>
            <person name="Xu W."/>
            <person name="Pan J."/>
            <person name="Luo Z.H."/>
            <person name="Li M."/>
        </authorList>
    </citation>
    <scope>NUCLEOTIDE SEQUENCE [LARGE SCALE GENOMIC DNA]</scope>
    <source>
        <strain evidence="8">SpSt-464</strain>
    </source>
</reference>
<name>A0A7C3J6W6_UNCW3</name>
<keyword evidence="2 5" id="KW-0378">Hydrolase</keyword>
<evidence type="ECO:0000256" key="4">
    <source>
        <dbReference type="PIRSR" id="PIRSR615500-1"/>
    </source>
</evidence>
<gene>
    <name evidence="8" type="ORF">ENS15_06270</name>
</gene>